<organism evidence="1 2">
    <name type="scientific">Haematococcus lacustris</name>
    <name type="common">Green alga</name>
    <name type="synonym">Haematococcus pluvialis</name>
    <dbReference type="NCBI Taxonomy" id="44745"/>
    <lineage>
        <taxon>Eukaryota</taxon>
        <taxon>Viridiplantae</taxon>
        <taxon>Chlorophyta</taxon>
        <taxon>core chlorophytes</taxon>
        <taxon>Chlorophyceae</taxon>
        <taxon>CS clade</taxon>
        <taxon>Chlamydomonadales</taxon>
        <taxon>Haematococcaceae</taxon>
        <taxon>Haematococcus</taxon>
    </lineage>
</organism>
<accession>A0A699YN96</accession>
<protein>
    <submittedName>
        <fullName evidence="1">Uncharacterized protein</fullName>
    </submittedName>
</protein>
<proteinExistence type="predicted"/>
<gene>
    <name evidence="1" type="ORF">HaLaN_04365</name>
</gene>
<name>A0A699YN96_HAELA</name>
<dbReference type="AlphaFoldDB" id="A0A699YN96"/>
<keyword evidence="2" id="KW-1185">Reference proteome</keyword>
<dbReference type="InterPro" id="IPR029063">
    <property type="entry name" value="SAM-dependent_MTases_sf"/>
</dbReference>
<sequence>MKHENTRNGVVEIRVVPVYRQLEPLTAPWTLHPPTDWRPHLPAIAQGQSGAGCQAGGTGGLGVVGGESGRNLSPGLHARSCMLSSHCSLLHGVWWEGTSLDFPLHFKPTPACCLTSCLLVDASAACCCTPIPSPHTCLPLPRCPHCALLDVLRVVVPVLVPWVPHCPLPTGLPGGVQATSSWPGSPDRLGLPMRCNDHRSNACPVCCQASRPWIATHGVNRVCLSASAPIPPMVPEVKGLEAPCLVQRPHRRPIKWGGLRLGGLFEWDRAEFQAWACAAAAAHGYHVTFTGVGWVEAARVGPGRAAATSLATNMVRNSARWQMLGCVWGLTVLLPRLVDMPLGGG</sequence>
<comment type="caution">
    <text evidence="1">The sequence shown here is derived from an EMBL/GenBank/DDBJ whole genome shotgun (WGS) entry which is preliminary data.</text>
</comment>
<reference evidence="1 2" key="1">
    <citation type="submission" date="2020-02" db="EMBL/GenBank/DDBJ databases">
        <title>Draft genome sequence of Haematococcus lacustris strain NIES-144.</title>
        <authorList>
            <person name="Morimoto D."/>
            <person name="Nakagawa S."/>
            <person name="Yoshida T."/>
            <person name="Sawayama S."/>
        </authorList>
    </citation>
    <scope>NUCLEOTIDE SEQUENCE [LARGE SCALE GENOMIC DNA]</scope>
    <source>
        <strain evidence="1 2">NIES-144</strain>
    </source>
</reference>
<evidence type="ECO:0000313" key="1">
    <source>
        <dbReference type="EMBL" id="GFH09258.1"/>
    </source>
</evidence>
<dbReference type="Gene3D" id="3.40.50.150">
    <property type="entry name" value="Vaccinia Virus protein VP39"/>
    <property type="match status" value="1"/>
</dbReference>
<evidence type="ECO:0000313" key="2">
    <source>
        <dbReference type="Proteomes" id="UP000485058"/>
    </source>
</evidence>
<dbReference type="Proteomes" id="UP000485058">
    <property type="component" value="Unassembled WGS sequence"/>
</dbReference>
<dbReference type="EMBL" id="BLLF01000220">
    <property type="protein sequence ID" value="GFH09258.1"/>
    <property type="molecule type" value="Genomic_DNA"/>
</dbReference>